<keyword evidence="1" id="KW-0472">Membrane</keyword>
<feature type="transmembrane region" description="Helical" evidence="1">
    <location>
        <begin position="348"/>
        <end position="367"/>
    </location>
</feature>
<evidence type="ECO:0000313" key="5">
    <source>
        <dbReference type="Proteomes" id="UP000190256"/>
    </source>
</evidence>
<dbReference type="Proteomes" id="UP000190206">
    <property type="component" value="Unassembled WGS sequence"/>
</dbReference>
<sequence length="404" mass="43250">MSDLKTITEQEIEIKEVTNKNLKPVIGKEGFICLVLFLGFFIILGSKMGTVNMFNTLMKTGYQLLMETVFYIMAIAVLAGAIAGLLSEFGVISLVNKALSPLMKPLYKLPGAAALGVVTTYLSDNPAIISLAKDKGFLKYFKKYQVPALTNLGTSFGMGLILTTFMIAQKSPIGENFVQAAIIGDIGAVIGSIVSVRLMVRHTRKFYGEHADDMVYESDEGGYDSLKYREVREGGVGARLLESLLEGGKSGVELGLAIIPGVVIICTLVLMLTNGPSPKGYTGAAYEGVAFFPWIGDKLSFILNPLFGFKHPEAIAFPITSLGAVGAAMSLVPQFLSKNLIGANEIAVFTAMGMCWSGYLSTHIAMMDSLNCRKLTGKAILSHTVGGLVAGVSAHIIYMLISIV</sequence>
<keyword evidence="1" id="KW-0812">Transmembrane</keyword>
<organism evidence="3 5">
    <name type="scientific">Clostridium tepidum</name>
    <dbReference type="NCBI Taxonomy" id="1962263"/>
    <lineage>
        <taxon>Bacteria</taxon>
        <taxon>Bacillati</taxon>
        <taxon>Bacillota</taxon>
        <taxon>Clostridia</taxon>
        <taxon>Eubacteriales</taxon>
        <taxon>Clostridiaceae</taxon>
        <taxon>Clostridium</taxon>
    </lineage>
</organism>
<evidence type="ECO:0000313" key="3">
    <source>
        <dbReference type="EMBL" id="OOO63893.1"/>
    </source>
</evidence>
<evidence type="ECO:0000313" key="4">
    <source>
        <dbReference type="Proteomes" id="UP000190206"/>
    </source>
</evidence>
<feature type="transmembrane region" description="Helical" evidence="1">
    <location>
        <begin position="315"/>
        <end position="336"/>
    </location>
</feature>
<dbReference type="OrthoDB" id="6189592at2"/>
<dbReference type="AlphaFoldDB" id="A0A1S9I0N4"/>
<keyword evidence="4" id="KW-1185">Reference proteome</keyword>
<name>A0A1S9I0N4_9CLOT</name>
<evidence type="ECO:0000256" key="1">
    <source>
        <dbReference type="SAM" id="Phobius"/>
    </source>
</evidence>
<comment type="caution">
    <text evidence="3">The sequence shown here is derived from an EMBL/GenBank/DDBJ whole genome shotgun (WGS) entry which is preliminary data.</text>
</comment>
<evidence type="ECO:0008006" key="6">
    <source>
        <dbReference type="Google" id="ProtNLM"/>
    </source>
</evidence>
<dbReference type="EMBL" id="MRAE01000052">
    <property type="protein sequence ID" value="OOO63893.1"/>
    <property type="molecule type" value="Genomic_DNA"/>
</dbReference>
<feature type="transmembrane region" description="Helical" evidence="1">
    <location>
        <begin position="30"/>
        <end position="49"/>
    </location>
</feature>
<dbReference type="RefSeq" id="WP_078024850.1">
    <property type="nucleotide sequence ID" value="NZ_JANKAH010000001.1"/>
</dbReference>
<feature type="transmembrane region" description="Helical" evidence="1">
    <location>
        <begin position="148"/>
        <end position="168"/>
    </location>
</feature>
<gene>
    <name evidence="2" type="ORF">BS637_10890</name>
    <name evidence="3" type="ORF">BS638_13000</name>
</gene>
<dbReference type="EMBL" id="MRAD01000010">
    <property type="protein sequence ID" value="OOO61772.1"/>
    <property type="molecule type" value="Genomic_DNA"/>
</dbReference>
<feature type="transmembrane region" description="Helical" evidence="1">
    <location>
        <begin position="254"/>
        <end position="272"/>
    </location>
</feature>
<keyword evidence="1" id="KW-1133">Transmembrane helix</keyword>
<reference evidence="2 4" key="1">
    <citation type="submission" date="2016-12" db="EMBL/GenBank/DDBJ databases">
        <title>Clostridium tepidum sp. nov., a close relative of Clostridium sporogenes and Clostridium botulinum Group I.</title>
        <authorList>
            <person name="Dobritsa A.P."/>
            <person name="Kutumbaka K."/>
            <person name="Werner K."/>
            <person name="Samadpour M."/>
        </authorList>
    </citation>
    <scope>NUCLEOTIDE SEQUENCE [LARGE SCALE GENOMIC DNA]</scope>
    <source>
        <strain evidence="2 4">PE</strain>
    </source>
</reference>
<dbReference type="STRING" id="1962263.BS637_10890"/>
<protein>
    <recommendedName>
        <fullName evidence="6">Nucleoside recognition protein</fullName>
    </recommendedName>
</protein>
<reference evidence="3 5" key="2">
    <citation type="submission" date="2016-12" db="EMBL/GenBank/DDBJ databases">
        <title>Clostridium tepidum sp. nov., a close relative of Clostridium sporogenes and Clostridium botulinum Group I.</title>
        <authorList>
            <person name="Dobritsa A.P."/>
            <person name="Kutumbaka K.K."/>
            <person name="Werner K."/>
            <person name="Wiedmann M."/>
            <person name="Asmus A."/>
            <person name="Samadpour M."/>
        </authorList>
    </citation>
    <scope>NUCLEOTIDE SEQUENCE [LARGE SCALE GENOMIC DNA]</scope>
    <source>
        <strain evidence="3 5">IEH 97212</strain>
    </source>
</reference>
<feature type="transmembrane region" description="Helical" evidence="1">
    <location>
        <begin position="379"/>
        <end position="401"/>
    </location>
</feature>
<dbReference type="Proteomes" id="UP000190256">
    <property type="component" value="Unassembled WGS sequence"/>
</dbReference>
<proteinExistence type="predicted"/>
<feature type="transmembrane region" description="Helical" evidence="1">
    <location>
        <begin position="69"/>
        <end position="95"/>
    </location>
</feature>
<accession>A0A1S9I0N4</accession>
<feature type="transmembrane region" description="Helical" evidence="1">
    <location>
        <begin position="180"/>
        <end position="200"/>
    </location>
</feature>
<evidence type="ECO:0000313" key="2">
    <source>
        <dbReference type="EMBL" id="OOO61772.1"/>
    </source>
</evidence>